<accession>A0A0D7X2R5</accession>
<dbReference type="PATRIC" id="fig|159743.3.peg.2458"/>
<dbReference type="PANTHER" id="PTHR36832">
    <property type="entry name" value="SLR1174 PROTEIN-RELATED"/>
    <property type="match status" value="1"/>
</dbReference>
<sequence length="266" mass="29994">MRNAFNLYCITIAKGVRQFTTYRTNIFAGVTSALFMLGVRYALWMALYETGNGGDSTLIETITYFVVMDILMVWTTSTFSESIGKDIHSGDISHALTRPCSYHFQLLMGLHSKAVVSTITSSLPIFIAATVLIGILPPVSAVTFGIFILAAIMGGIIYILIDLIISYSVFWLMGFWYIRLYKGALFMLFGGTVLPLWFYPDWLRAVSDVLPFQFSLFIPMEIYLGRIRGDGIVTLLVMQVFWIALLFALERFVWSRVQYKIVVQGG</sequence>
<evidence type="ECO:0000313" key="3">
    <source>
        <dbReference type="Proteomes" id="UP000032534"/>
    </source>
</evidence>
<organism evidence="2 3">
    <name type="scientific">Paenibacillus terrae</name>
    <dbReference type="NCBI Taxonomy" id="159743"/>
    <lineage>
        <taxon>Bacteria</taxon>
        <taxon>Bacillati</taxon>
        <taxon>Bacillota</taxon>
        <taxon>Bacilli</taxon>
        <taxon>Bacillales</taxon>
        <taxon>Paenibacillaceae</taxon>
        <taxon>Paenibacillus</taxon>
    </lineage>
</organism>
<evidence type="ECO:0000256" key="1">
    <source>
        <dbReference type="SAM" id="Phobius"/>
    </source>
</evidence>
<dbReference type="EMBL" id="JTHP01000018">
    <property type="protein sequence ID" value="KJD45534.1"/>
    <property type="molecule type" value="Genomic_DNA"/>
</dbReference>
<dbReference type="InterPro" id="IPR010390">
    <property type="entry name" value="ABC-2_transporter-like"/>
</dbReference>
<dbReference type="PANTHER" id="PTHR36832:SF1">
    <property type="entry name" value="SLR1174 PROTEIN"/>
    <property type="match status" value="1"/>
</dbReference>
<reference evidence="2 3" key="1">
    <citation type="submission" date="2014-11" db="EMBL/GenBank/DDBJ databases">
        <title>Draft Genome Sequences of Paenibacillus polymyxa NRRL B-30509 and Paenibacillus terrae NRRL B-30644, Strains from a Poultry Environment that Produce Tridecaptin A and Paenicidins.</title>
        <authorList>
            <person name="van Belkum M.J."/>
            <person name="Lohans C.T."/>
            <person name="Vederas J.C."/>
        </authorList>
    </citation>
    <scope>NUCLEOTIDE SEQUENCE [LARGE SCALE GENOMIC DNA]</scope>
    <source>
        <strain evidence="2 3">NRRL B-30644</strain>
    </source>
</reference>
<proteinExistence type="predicted"/>
<keyword evidence="1" id="KW-0812">Transmembrane</keyword>
<evidence type="ECO:0000313" key="2">
    <source>
        <dbReference type="EMBL" id="KJD45534.1"/>
    </source>
</evidence>
<feature type="transmembrane region" description="Helical" evidence="1">
    <location>
        <begin position="114"/>
        <end position="136"/>
    </location>
</feature>
<keyword evidence="1" id="KW-1133">Transmembrane helix</keyword>
<comment type="caution">
    <text evidence="2">The sequence shown here is derived from an EMBL/GenBank/DDBJ whole genome shotgun (WGS) entry which is preliminary data.</text>
</comment>
<feature type="transmembrane region" description="Helical" evidence="1">
    <location>
        <begin position="58"/>
        <end position="75"/>
    </location>
</feature>
<feature type="transmembrane region" description="Helical" evidence="1">
    <location>
        <begin position="231"/>
        <end position="249"/>
    </location>
</feature>
<feature type="transmembrane region" description="Helical" evidence="1">
    <location>
        <begin position="142"/>
        <end position="173"/>
    </location>
</feature>
<evidence type="ECO:0008006" key="4">
    <source>
        <dbReference type="Google" id="ProtNLM"/>
    </source>
</evidence>
<dbReference type="OrthoDB" id="8582979at2"/>
<dbReference type="RefSeq" id="WP_044646179.1">
    <property type="nucleotide sequence ID" value="NZ_JTHP01000018.1"/>
</dbReference>
<dbReference type="Proteomes" id="UP000032534">
    <property type="component" value="Unassembled WGS sequence"/>
</dbReference>
<protein>
    <recommendedName>
        <fullName evidence="4">ABC transporter permease</fullName>
    </recommendedName>
</protein>
<gene>
    <name evidence="2" type="ORF">QD47_11040</name>
</gene>
<feature type="transmembrane region" description="Helical" evidence="1">
    <location>
        <begin position="26"/>
        <end position="46"/>
    </location>
</feature>
<keyword evidence="3" id="KW-1185">Reference proteome</keyword>
<keyword evidence="1" id="KW-0472">Membrane</keyword>
<feature type="transmembrane region" description="Helical" evidence="1">
    <location>
        <begin position="180"/>
        <end position="199"/>
    </location>
</feature>
<dbReference type="AlphaFoldDB" id="A0A0D7X2R5"/>
<dbReference type="Pfam" id="PF06182">
    <property type="entry name" value="ABC2_membrane_6"/>
    <property type="match status" value="1"/>
</dbReference>
<name>A0A0D7X2R5_9BACL</name>